<evidence type="ECO:0000313" key="9">
    <source>
        <dbReference type="Proteomes" id="UP000077202"/>
    </source>
</evidence>
<dbReference type="InterPro" id="IPR022100">
    <property type="entry name" value="WDHD1/CFT4_beta-prop_2nd"/>
</dbReference>
<reference evidence="8" key="1">
    <citation type="submission" date="2016-03" db="EMBL/GenBank/DDBJ databases">
        <title>Mechanisms controlling the formation of the plant cell surface in tip-growing cells are functionally conserved among land plants.</title>
        <authorList>
            <person name="Honkanen S."/>
            <person name="Jones V.A."/>
            <person name="Morieri G."/>
            <person name="Champion C."/>
            <person name="Hetherington A.J."/>
            <person name="Kelly S."/>
            <person name="Saint-Marcoux D."/>
            <person name="Proust H."/>
            <person name="Prescott H."/>
            <person name="Dolan L."/>
        </authorList>
    </citation>
    <scope>NUCLEOTIDE SEQUENCE [LARGE SCALE GENOMIC DNA]</scope>
    <source>
        <tissue evidence="8">Whole gametophyte</tissue>
    </source>
</reference>
<feature type="compositionally biased region" description="Polar residues" evidence="5">
    <location>
        <begin position="395"/>
        <end position="405"/>
    </location>
</feature>
<dbReference type="GO" id="GO:0003682">
    <property type="term" value="F:chromatin binding"/>
    <property type="evidence" value="ECO:0007669"/>
    <property type="project" value="TreeGrafter"/>
</dbReference>
<feature type="domain" description="WDHD1/CFT4 second beta-propeller" evidence="6">
    <location>
        <begin position="1"/>
        <end position="155"/>
    </location>
</feature>
<feature type="compositionally biased region" description="Basic residues" evidence="5">
    <location>
        <begin position="422"/>
        <end position="432"/>
    </location>
</feature>
<dbReference type="Pfam" id="PF12341">
    <property type="entry name" value="Mcl1_mid"/>
    <property type="match status" value="1"/>
</dbReference>
<evidence type="ECO:0000313" key="8">
    <source>
        <dbReference type="EMBL" id="OAE24831.1"/>
    </source>
</evidence>
<dbReference type="GO" id="GO:0000278">
    <property type="term" value="P:mitotic cell cycle"/>
    <property type="evidence" value="ECO:0007669"/>
    <property type="project" value="TreeGrafter"/>
</dbReference>
<dbReference type="Pfam" id="PF20946">
    <property type="entry name" value="Ctf4_C"/>
    <property type="match status" value="1"/>
</dbReference>
<dbReference type="EMBL" id="LVLJ01002459">
    <property type="protein sequence ID" value="OAE24831.1"/>
    <property type="molecule type" value="Genomic_DNA"/>
</dbReference>
<feature type="region of interest" description="Disordered" evidence="5">
    <location>
        <begin position="261"/>
        <end position="432"/>
    </location>
</feature>
<comment type="caution">
    <text evidence="8">The sequence shown here is derived from an EMBL/GenBank/DDBJ whole genome shotgun (WGS) entry which is preliminary data.</text>
</comment>
<accession>A0A176VWV7</accession>
<sequence length="432" mass="46467">MAALGEKGSVLANPQRDKTPSTLIYRPFASWASNSEWSMRFTPAEEVKAVAVGDGWVAAATSLDYLRIYTESGRQKHLFSLTGPVVAMTSYQQHLAVVTHASDPMESGQQVMKYIVLDLRTNQQLLTGPLAITPGATLTWLGFSESGSLSSFDSKVHPKPVLSILSPMLPLAHSDLGATELENDLLCKSFLLEEINFSIAVMNKVSSLTPPTGDKLARALELASMLSLHKSLEGAIKLVTAMRLPTLAERMNTLLEERRKVEKAAAGPPPTREPVFPRSSLLRLDGPLSGPQVHKLSSPALPAKQTLPTTEPFLENSRTVPEASVRSSDDSSAQKVVSVHTKAKEVERSNSQQTPGASDDGRCPEVPSSSPLAKPVNPFAKPKQAEGSSLGDGLSTLTAIKNLQVQGGGKRKNTAVKEKRSDKKPRKIPKAT</sequence>
<dbReference type="GO" id="GO:0043596">
    <property type="term" value="C:nuclear replication fork"/>
    <property type="evidence" value="ECO:0007669"/>
    <property type="project" value="TreeGrafter"/>
</dbReference>
<comment type="subcellular location">
    <subcellularLocation>
        <location evidence="1">Nucleus</location>
    </subcellularLocation>
</comment>
<organism evidence="8 9">
    <name type="scientific">Marchantia polymorpha subsp. ruderalis</name>
    <dbReference type="NCBI Taxonomy" id="1480154"/>
    <lineage>
        <taxon>Eukaryota</taxon>
        <taxon>Viridiplantae</taxon>
        <taxon>Streptophyta</taxon>
        <taxon>Embryophyta</taxon>
        <taxon>Marchantiophyta</taxon>
        <taxon>Marchantiopsida</taxon>
        <taxon>Marchantiidae</taxon>
        <taxon>Marchantiales</taxon>
        <taxon>Marchantiaceae</taxon>
        <taxon>Marchantia</taxon>
    </lineage>
</organism>
<evidence type="ECO:0000256" key="3">
    <source>
        <dbReference type="ARBA" id="ARBA00022737"/>
    </source>
</evidence>
<keyword evidence="3" id="KW-0677">Repeat</keyword>
<keyword evidence="4" id="KW-0539">Nucleus</keyword>
<name>A0A176VWV7_MARPO</name>
<dbReference type="InterPro" id="IPR048591">
    <property type="entry name" value="WDHD1/CFT4_hel"/>
</dbReference>
<proteinExistence type="predicted"/>
<evidence type="ECO:0000256" key="4">
    <source>
        <dbReference type="ARBA" id="ARBA00023242"/>
    </source>
</evidence>
<keyword evidence="2" id="KW-0853">WD repeat</keyword>
<keyword evidence="9" id="KW-1185">Reference proteome</keyword>
<evidence type="ECO:0000256" key="2">
    <source>
        <dbReference type="ARBA" id="ARBA00022574"/>
    </source>
</evidence>
<evidence type="ECO:0000259" key="6">
    <source>
        <dbReference type="Pfam" id="PF12341"/>
    </source>
</evidence>
<evidence type="ECO:0000259" key="7">
    <source>
        <dbReference type="Pfam" id="PF20946"/>
    </source>
</evidence>
<evidence type="ECO:0000256" key="1">
    <source>
        <dbReference type="ARBA" id="ARBA00004123"/>
    </source>
</evidence>
<dbReference type="AlphaFoldDB" id="A0A176VWV7"/>
<evidence type="ECO:0000256" key="5">
    <source>
        <dbReference type="SAM" id="MobiDB-lite"/>
    </source>
</evidence>
<feature type="domain" description="WDHD1/CFT4 helical bundle" evidence="7">
    <location>
        <begin position="214"/>
        <end position="259"/>
    </location>
</feature>
<dbReference type="PANTHER" id="PTHR19932">
    <property type="entry name" value="WD REPEAT AND HMG-BOX DNA BINDING PROTEIN"/>
    <property type="match status" value="1"/>
</dbReference>
<dbReference type="GO" id="GO:0006281">
    <property type="term" value="P:DNA repair"/>
    <property type="evidence" value="ECO:0007669"/>
    <property type="project" value="TreeGrafter"/>
</dbReference>
<dbReference type="Proteomes" id="UP000077202">
    <property type="component" value="Unassembled WGS sequence"/>
</dbReference>
<protein>
    <submittedName>
        <fullName evidence="8">Uncharacterized protein</fullName>
    </submittedName>
</protein>
<gene>
    <name evidence="8" type="ORF">AXG93_4242s1030</name>
</gene>
<dbReference type="PANTHER" id="PTHR19932:SF10">
    <property type="entry name" value="WD REPEAT AND HMG-BOX DNA-BINDING PROTEIN 1"/>
    <property type="match status" value="1"/>
</dbReference>
<dbReference type="GO" id="GO:0006261">
    <property type="term" value="P:DNA-templated DNA replication"/>
    <property type="evidence" value="ECO:0007669"/>
    <property type="project" value="TreeGrafter"/>
</dbReference>